<dbReference type="SUPFAM" id="SSF48403">
    <property type="entry name" value="Ankyrin repeat"/>
    <property type="match status" value="1"/>
</dbReference>
<dbReference type="InterPro" id="IPR002110">
    <property type="entry name" value="Ankyrin_rpt"/>
</dbReference>
<comment type="caution">
    <text evidence="11">The sequence shown here is derived from an EMBL/GenBank/DDBJ whole genome shotgun (WGS) entry which is preliminary data.</text>
</comment>
<comment type="subcellular location">
    <subcellularLocation>
        <location evidence="1">Membrane</location>
        <topology evidence="1">Multi-pass membrane protein</topology>
    </subcellularLocation>
</comment>
<dbReference type="SMART" id="SM00248">
    <property type="entry name" value="ANK"/>
    <property type="match status" value="7"/>
</dbReference>
<evidence type="ECO:0000256" key="5">
    <source>
        <dbReference type="ARBA" id="ARBA00023043"/>
    </source>
</evidence>
<feature type="transmembrane region" description="Helical" evidence="9">
    <location>
        <begin position="456"/>
        <end position="475"/>
    </location>
</feature>
<feature type="domain" description="PGG" evidence="10">
    <location>
        <begin position="447"/>
        <end position="568"/>
    </location>
</feature>
<dbReference type="PANTHER" id="PTHR24186">
    <property type="entry name" value="PROTEIN PHOSPHATASE 1 REGULATORY SUBUNIT"/>
    <property type="match status" value="1"/>
</dbReference>
<dbReference type="GO" id="GO:0005886">
    <property type="term" value="C:plasma membrane"/>
    <property type="evidence" value="ECO:0007669"/>
    <property type="project" value="TreeGrafter"/>
</dbReference>
<keyword evidence="2 9" id="KW-0812">Transmembrane</keyword>
<dbReference type="PROSITE" id="PS50297">
    <property type="entry name" value="ANK_REP_REGION"/>
    <property type="match status" value="1"/>
</dbReference>
<keyword evidence="6 9" id="KW-0472">Membrane</keyword>
<feature type="transmembrane region" description="Helical" evidence="9">
    <location>
        <begin position="575"/>
        <end position="598"/>
    </location>
</feature>
<sequence>MASSSSKSEQTTIDHSSLYEAIKVGDIDSLKQLLVKTASKPDEVDTDNHLLRQTHFNNNSLHVAVQLSKSTTLVEEILKQCGSSKSLAMLMQQNMNGDTPLHIAARMQESTEIVSLFIDHARNSQIIIKEGVKPMTILIVHVEQLVMIANKKNNTALHEALSHQPGSGIPQLLIRADPGFEYLANDSDETPLYLAVKFGTLGLVEHILKLHPSQSYAAPGGRTVLHAVATRSAYFQGICPSNTKTFLMFQLSKFYSNVVRLLSHLMEKVDNNGSTALHYAVNSFNLKFIDAVMEVNPSICYMTDKDGMTALHHAAARDYWESVPLIKIMIRHCLDCWDVLDNEGRNFLHVAAHNKNSDVLKYVLNDISSDLVVETIINTIDKHGKTPCQITGKFRNILLSNARVKTTSVMYANRQFDYAFNAQSEEGRKAAADRKAEAQEEEKEISKQMNGYTETLMVVSVLIATVAFAANFTLPGGYNSDGPHKGMAVLANKPAFIWFVVSNSSAMVLSTLAILIQFVGKLVSILFMTYYPEEWGEIAVNLLAMTLICSLLAILAMMSAFVTGTYAVLSHLPGLAIPVCIIGCMFFFLSFFVIYKIVKWMIRDEK</sequence>
<evidence type="ECO:0000256" key="6">
    <source>
        <dbReference type="ARBA" id="ARBA00023136"/>
    </source>
</evidence>
<protein>
    <recommendedName>
        <fullName evidence="10">PGG domain-containing protein</fullName>
    </recommendedName>
</protein>
<dbReference type="PROSITE" id="PS50088">
    <property type="entry name" value="ANK_REPEAT"/>
    <property type="match status" value="1"/>
</dbReference>
<dbReference type="InterPro" id="IPR026961">
    <property type="entry name" value="PGG_dom"/>
</dbReference>
<keyword evidence="5 7" id="KW-0040">ANK repeat</keyword>
<dbReference type="InterPro" id="IPR036770">
    <property type="entry name" value="Ankyrin_rpt-contain_sf"/>
</dbReference>
<evidence type="ECO:0000259" key="10">
    <source>
        <dbReference type="Pfam" id="PF13962"/>
    </source>
</evidence>
<proteinExistence type="predicted"/>
<keyword evidence="12" id="KW-1185">Reference proteome</keyword>
<name>A0AA41VRD7_PAPNU</name>
<feature type="repeat" description="ANK" evidence="7">
    <location>
        <begin position="96"/>
        <end position="129"/>
    </location>
</feature>
<evidence type="ECO:0000256" key="3">
    <source>
        <dbReference type="ARBA" id="ARBA00022737"/>
    </source>
</evidence>
<dbReference type="Gene3D" id="1.25.40.20">
    <property type="entry name" value="Ankyrin repeat-containing domain"/>
    <property type="match status" value="1"/>
</dbReference>
<keyword evidence="3" id="KW-0677">Repeat</keyword>
<keyword evidence="4 9" id="KW-1133">Transmembrane helix</keyword>
<feature type="transmembrane region" description="Helical" evidence="9">
    <location>
        <begin position="540"/>
        <end position="569"/>
    </location>
</feature>
<keyword evidence="8" id="KW-0175">Coiled coil</keyword>
<dbReference type="Pfam" id="PF12796">
    <property type="entry name" value="Ank_2"/>
    <property type="match status" value="2"/>
</dbReference>
<feature type="coiled-coil region" evidence="8">
    <location>
        <begin position="421"/>
        <end position="455"/>
    </location>
</feature>
<organism evidence="11 12">
    <name type="scientific">Papaver nudicaule</name>
    <name type="common">Iceland poppy</name>
    <dbReference type="NCBI Taxonomy" id="74823"/>
    <lineage>
        <taxon>Eukaryota</taxon>
        <taxon>Viridiplantae</taxon>
        <taxon>Streptophyta</taxon>
        <taxon>Embryophyta</taxon>
        <taxon>Tracheophyta</taxon>
        <taxon>Spermatophyta</taxon>
        <taxon>Magnoliopsida</taxon>
        <taxon>Ranunculales</taxon>
        <taxon>Papaveraceae</taxon>
        <taxon>Papaveroideae</taxon>
        <taxon>Papaver</taxon>
    </lineage>
</organism>
<dbReference type="AlphaFoldDB" id="A0AA41VRD7"/>
<dbReference type="Pfam" id="PF13962">
    <property type="entry name" value="PGG"/>
    <property type="match status" value="1"/>
</dbReference>
<feature type="transmembrane region" description="Helical" evidence="9">
    <location>
        <begin position="495"/>
        <end position="519"/>
    </location>
</feature>
<accession>A0AA41VRD7</accession>
<evidence type="ECO:0000256" key="8">
    <source>
        <dbReference type="SAM" id="Coils"/>
    </source>
</evidence>
<evidence type="ECO:0000256" key="2">
    <source>
        <dbReference type="ARBA" id="ARBA00022692"/>
    </source>
</evidence>
<dbReference type="EMBL" id="JAJJMA010274958">
    <property type="protein sequence ID" value="MCL7045880.1"/>
    <property type="molecule type" value="Genomic_DNA"/>
</dbReference>
<evidence type="ECO:0000313" key="11">
    <source>
        <dbReference type="EMBL" id="MCL7045880.1"/>
    </source>
</evidence>
<evidence type="ECO:0000313" key="12">
    <source>
        <dbReference type="Proteomes" id="UP001177140"/>
    </source>
</evidence>
<evidence type="ECO:0000256" key="4">
    <source>
        <dbReference type="ARBA" id="ARBA00022989"/>
    </source>
</evidence>
<dbReference type="PANTHER" id="PTHR24186:SF50">
    <property type="entry name" value="ANKYRIN REPEAT-CONTAINING PROTEIN ITN1-LIKE ISOFORM X1"/>
    <property type="match status" value="1"/>
</dbReference>
<evidence type="ECO:0000256" key="9">
    <source>
        <dbReference type="SAM" id="Phobius"/>
    </source>
</evidence>
<dbReference type="Proteomes" id="UP001177140">
    <property type="component" value="Unassembled WGS sequence"/>
</dbReference>
<reference evidence="11" key="1">
    <citation type="submission" date="2022-03" db="EMBL/GenBank/DDBJ databases">
        <title>A functionally conserved STORR gene fusion in Papaver species that diverged 16.8 million years ago.</title>
        <authorList>
            <person name="Catania T."/>
        </authorList>
    </citation>
    <scope>NUCLEOTIDE SEQUENCE</scope>
    <source>
        <strain evidence="11">S-191538</strain>
    </source>
</reference>
<evidence type="ECO:0000256" key="7">
    <source>
        <dbReference type="PROSITE-ProRule" id="PRU00023"/>
    </source>
</evidence>
<gene>
    <name evidence="11" type="ORF">MKW94_016298</name>
</gene>
<evidence type="ECO:0000256" key="1">
    <source>
        <dbReference type="ARBA" id="ARBA00004141"/>
    </source>
</evidence>